<dbReference type="VEuPathDB" id="VectorBase:MDOA004657"/>
<organism evidence="1">
    <name type="scientific">Musca domestica</name>
    <name type="common">House fly</name>
    <dbReference type="NCBI Taxonomy" id="7370"/>
    <lineage>
        <taxon>Eukaryota</taxon>
        <taxon>Metazoa</taxon>
        <taxon>Ecdysozoa</taxon>
        <taxon>Arthropoda</taxon>
        <taxon>Hexapoda</taxon>
        <taxon>Insecta</taxon>
        <taxon>Pterygota</taxon>
        <taxon>Neoptera</taxon>
        <taxon>Endopterygota</taxon>
        <taxon>Diptera</taxon>
        <taxon>Brachycera</taxon>
        <taxon>Muscomorpha</taxon>
        <taxon>Muscoidea</taxon>
        <taxon>Muscidae</taxon>
        <taxon>Musca</taxon>
    </lineage>
</organism>
<dbReference type="EnsemblMetazoa" id="MDOA004657-RA">
    <property type="protein sequence ID" value="MDOA004657-PA"/>
    <property type="gene ID" value="MDOA004657"/>
</dbReference>
<evidence type="ECO:0000313" key="1">
    <source>
        <dbReference type="EnsemblMetazoa" id="MDOA004657-PA"/>
    </source>
</evidence>
<dbReference type="AlphaFoldDB" id="A0A1I8MGJ1"/>
<name>A0A1I8MGJ1_MUSDO</name>
<proteinExistence type="predicted"/>
<accession>A0A1I8MGJ1</accession>
<reference evidence="1" key="1">
    <citation type="submission" date="2020-05" db="UniProtKB">
        <authorList>
            <consortium name="EnsemblMetazoa"/>
        </authorList>
    </citation>
    <scope>IDENTIFICATION</scope>
    <source>
        <strain evidence="1">Aabys</strain>
    </source>
</reference>
<dbReference type="eggNOG" id="ENOG502QWNT">
    <property type="taxonomic scope" value="Eukaryota"/>
</dbReference>
<dbReference type="VEuPathDB" id="VectorBase:MDOMA2_017766"/>
<sequence>MKIMSDNLRQEYERQLVNIRQLKQLYEERQRVAAAEYENLQRLISIKRDELGQEQEKTKALEERNKDMVREIELANNELACLRDECKEHRFEKAALKEEMGAVNTVRMYAYRQMIDMLG</sequence>
<protein>
    <submittedName>
        <fullName evidence="1">Uncharacterized protein</fullName>
    </submittedName>
</protein>